<dbReference type="InterPro" id="IPR051057">
    <property type="entry name" value="PI-PLC_domain"/>
</dbReference>
<dbReference type="eggNOG" id="ENOG502QUGH">
    <property type="taxonomic scope" value="Eukaryota"/>
</dbReference>
<dbReference type="PANTHER" id="PTHR13593:SF116">
    <property type="entry name" value="PLC-LIKE PHOSPHODIESTERASE"/>
    <property type="match status" value="1"/>
</dbReference>
<reference evidence="3 4" key="1">
    <citation type="journal article" date="2012" name="PLoS Pathog.">
        <title>Diverse lifestyles and strategies of plant pathogenesis encoded in the genomes of eighteen Dothideomycetes fungi.</title>
        <authorList>
            <person name="Ohm R.A."/>
            <person name="Feau N."/>
            <person name="Henrissat B."/>
            <person name="Schoch C.L."/>
            <person name="Horwitz B.A."/>
            <person name="Barry K.W."/>
            <person name="Condon B.J."/>
            <person name="Copeland A.C."/>
            <person name="Dhillon B."/>
            <person name="Glaser F."/>
            <person name="Hesse C.N."/>
            <person name="Kosti I."/>
            <person name="LaButti K."/>
            <person name="Lindquist E.A."/>
            <person name="Lucas S."/>
            <person name="Salamov A.A."/>
            <person name="Bradshaw R.E."/>
            <person name="Ciuffetti L."/>
            <person name="Hamelin R.C."/>
            <person name="Kema G.H.J."/>
            <person name="Lawrence C."/>
            <person name="Scott J.A."/>
            <person name="Spatafora J.W."/>
            <person name="Turgeon B.G."/>
            <person name="de Wit P.J.G.M."/>
            <person name="Zhong S."/>
            <person name="Goodwin S.B."/>
            <person name="Grigoriev I.V."/>
        </authorList>
    </citation>
    <scope>NUCLEOTIDE SEQUENCE [LARGE SCALE GENOMIC DNA]</scope>
    <source>
        <strain evidence="3 4">SO2202</strain>
    </source>
</reference>
<dbReference type="EMBL" id="KB456264">
    <property type="protein sequence ID" value="EMF12387.1"/>
    <property type="molecule type" value="Genomic_DNA"/>
</dbReference>
<dbReference type="Pfam" id="PF00388">
    <property type="entry name" value="PI-PLC-X"/>
    <property type="match status" value="1"/>
</dbReference>
<dbReference type="PROSITE" id="PS50007">
    <property type="entry name" value="PIPLC_X_DOMAIN"/>
    <property type="match status" value="1"/>
</dbReference>
<evidence type="ECO:0000256" key="1">
    <source>
        <dbReference type="SAM" id="SignalP"/>
    </source>
</evidence>
<dbReference type="SUPFAM" id="SSF51695">
    <property type="entry name" value="PLC-like phosphodiesterases"/>
    <property type="match status" value="1"/>
</dbReference>
<dbReference type="HOGENOM" id="CLU_033662_0_0_1"/>
<feature type="domain" description="Phosphatidylinositol-specific phospholipase C X" evidence="2">
    <location>
        <begin position="76"/>
        <end position="241"/>
    </location>
</feature>
<keyword evidence="4" id="KW-1185">Reference proteome</keyword>
<feature type="chain" id="PRO_5004031191" evidence="1">
    <location>
        <begin position="18"/>
        <end position="409"/>
    </location>
</feature>
<evidence type="ECO:0000259" key="2">
    <source>
        <dbReference type="SMART" id="SM00148"/>
    </source>
</evidence>
<dbReference type="Gene3D" id="3.20.20.190">
    <property type="entry name" value="Phosphatidylinositol (PI) phosphodiesterase"/>
    <property type="match status" value="1"/>
</dbReference>
<keyword evidence="1" id="KW-0732">Signal</keyword>
<dbReference type="InterPro" id="IPR000909">
    <property type="entry name" value="PLipase_C_PInositol-sp_X_dom"/>
</dbReference>
<dbReference type="OrthoDB" id="1046782at2759"/>
<sequence length="409" mass="44993">MLLIFATLATFSGPSLGFPASSSLVHKGASSGSLLASLALRKVLKDASPIFGDPSTLLGAENTSEPKTATWMKAYHDETKIVHMNLPGTHDAATWNYSHSTQDSLEYINGLANISAQDPANYKCQSKSLIQMLNAGIRVFDLRYAFDVTRTNLVFWHGNALQSETATVEDVLYAFYLWLDQHPSEALFLSFQHENGANDAQTQLALYQVLTSPSAQSYIVQARGQLDTLGHARGKITLLKRFDLDLLPDTYEDSIPGLHFSPLKWTDDGDNIELVYNSTSGSTAYIEDYYHPSTPSDSTAAENIQWKLNATEAHLNRAASNLHTDSLFWGFASSTKTNNEPPLTPQILALGNGTLTPQGGVNQQLVSVLQGMSGKRLGIMMFDFFEEPQGFLELFLSLLRPDEARNYGL</sequence>
<organism evidence="3 4">
    <name type="scientific">Sphaerulina musiva (strain SO2202)</name>
    <name type="common">Poplar stem canker fungus</name>
    <name type="synonym">Septoria musiva</name>
    <dbReference type="NCBI Taxonomy" id="692275"/>
    <lineage>
        <taxon>Eukaryota</taxon>
        <taxon>Fungi</taxon>
        <taxon>Dikarya</taxon>
        <taxon>Ascomycota</taxon>
        <taxon>Pezizomycotina</taxon>
        <taxon>Dothideomycetes</taxon>
        <taxon>Dothideomycetidae</taxon>
        <taxon>Mycosphaerellales</taxon>
        <taxon>Mycosphaerellaceae</taxon>
        <taxon>Sphaerulina</taxon>
    </lineage>
</organism>
<evidence type="ECO:0000313" key="3">
    <source>
        <dbReference type="EMBL" id="EMF12387.1"/>
    </source>
</evidence>
<evidence type="ECO:0000313" key="4">
    <source>
        <dbReference type="Proteomes" id="UP000016931"/>
    </source>
</evidence>
<dbReference type="AlphaFoldDB" id="M3AY19"/>
<dbReference type="OMA" id="GIVMFDF"/>
<gene>
    <name evidence="3" type="ORF">SEPMUDRAFT_45255</name>
</gene>
<dbReference type="GO" id="GO:0008081">
    <property type="term" value="F:phosphoric diester hydrolase activity"/>
    <property type="evidence" value="ECO:0007669"/>
    <property type="project" value="InterPro"/>
</dbReference>
<dbReference type="PANTHER" id="PTHR13593">
    <property type="match status" value="1"/>
</dbReference>
<proteinExistence type="predicted"/>
<dbReference type="Proteomes" id="UP000016931">
    <property type="component" value="Unassembled WGS sequence"/>
</dbReference>
<dbReference type="GeneID" id="27906097"/>
<dbReference type="SMART" id="SM00148">
    <property type="entry name" value="PLCXc"/>
    <property type="match status" value="1"/>
</dbReference>
<dbReference type="InterPro" id="IPR017946">
    <property type="entry name" value="PLC-like_Pdiesterase_TIM-brl"/>
</dbReference>
<feature type="signal peptide" evidence="1">
    <location>
        <begin position="1"/>
        <end position="17"/>
    </location>
</feature>
<name>M3AY19_SPHMS</name>
<protein>
    <submittedName>
        <fullName evidence="3">PLC-like phosphodiesterase</fullName>
    </submittedName>
</protein>
<dbReference type="GO" id="GO:0006629">
    <property type="term" value="P:lipid metabolic process"/>
    <property type="evidence" value="ECO:0007669"/>
    <property type="project" value="InterPro"/>
</dbReference>
<dbReference type="RefSeq" id="XP_016760508.1">
    <property type="nucleotide sequence ID" value="XM_016908960.1"/>
</dbReference>
<accession>M3AY19</accession>